<dbReference type="Pfam" id="PF14111">
    <property type="entry name" value="DUF4283"/>
    <property type="match status" value="1"/>
</dbReference>
<keyword evidence="3" id="KW-1185">Reference proteome</keyword>
<name>A0A803PI87_CANSA</name>
<dbReference type="Gramene" id="evm.model.04.648">
    <property type="protein sequence ID" value="cds.evm.model.04.648"/>
    <property type="gene ID" value="evm.TU.04.648"/>
</dbReference>
<protein>
    <recommendedName>
        <fullName evidence="1">DUF4283 domain-containing protein</fullName>
    </recommendedName>
</protein>
<dbReference type="PANTHER" id="PTHR33233:SF14">
    <property type="entry name" value="ENDONUCLEASE_EXONUCLEASE_PHOSPHATASE"/>
    <property type="match status" value="1"/>
</dbReference>
<dbReference type="AlphaFoldDB" id="A0A803PI87"/>
<accession>A0A803PI87</accession>
<organism evidence="2 3">
    <name type="scientific">Cannabis sativa</name>
    <name type="common">Hemp</name>
    <name type="synonym">Marijuana</name>
    <dbReference type="NCBI Taxonomy" id="3483"/>
    <lineage>
        <taxon>Eukaryota</taxon>
        <taxon>Viridiplantae</taxon>
        <taxon>Streptophyta</taxon>
        <taxon>Embryophyta</taxon>
        <taxon>Tracheophyta</taxon>
        <taxon>Spermatophyta</taxon>
        <taxon>Magnoliopsida</taxon>
        <taxon>eudicotyledons</taxon>
        <taxon>Gunneridae</taxon>
        <taxon>Pentapetalae</taxon>
        <taxon>rosids</taxon>
        <taxon>fabids</taxon>
        <taxon>Rosales</taxon>
        <taxon>Cannabaceae</taxon>
        <taxon>Cannabis</taxon>
    </lineage>
</organism>
<feature type="domain" description="DUF4283" evidence="1">
    <location>
        <begin position="55"/>
        <end position="136"/>
    </location>
</feature>
<evidence type="ECO:0000259" key="1">
    <source>
        <dbReference type="Pfam" id="PF14111"/>
    </source>
</evidence>
<dbReference type="Proteomes" id="UP000596661">
    <property type="component" value="Chromosome 4"/>
</dbReference>
<evidence type="ECO:0000313" key="3">
    <source>
        <dbReference type="Proteomes" id="UP000596661"/>
    </source>
</evidence>
<proteinExistence type="predicted"/>
<sequence length="179" mass="20548">MEQMDFQSSAKETWSKFNASQVRTPSTRLEYTEPICVGDQKVAKLDIDEIEIETAYWKNAIFCIVHGANRPFKVFEGFVKRVWGNLGIEKIVRMHFGFTLVSFRDEATRDLVLETGVIHFDKKPVVLRPWSTDMESTQMIKSVPVWIRLNGLGLQYWGRNSLSALVSTIGKPIMMDKVT</sequence>
<dbReference type="EMBL" id="UZAU01000366">
    <property type="status" value="NOT_ANNOTATED_CDS"/>
    <property type="molecule type" value="Genomic_DNA"/>
</dbReference>
<dbReference type="InterPro" id="IPR025558">
    <property type="entry name" value="DUF4283"/>
</dbReference>
<reference evidence="2" key="1">
    <citation type="submission" date="2018-11" db="EMBL/GenBank/DDBJ databases">
        <authorList>
            <person name="Grassa J C."/>
        </authorList>
    </citation>
    <scope>NUCLEOTIDE SEQUENCE [LARGE SCALE GENOMIC DNA]</scope>
</reference>
<reference evidence="2" key="2">
    <citation type="submission" date="2021-03" db="UniProtKB">
        <authorList>
            <consortium name="EnsemblPlants"/>
        </authorList>
    </citation>
    <scope>IDENTIFICATION</scope>
</reference>
<dbReference type="PANTHER" id="PTHR33233">
    <property type="entry name" value="ENDONUCLEASE/EXONUCLEASE/PHOSPHATASE"/>
    <property type="match status" value="1"/>
</dbReference>
<evidence type="ECO:0000313" key="2">
    <source>
        <dbReference type="EnsemblPlants" id="cds.evm.model.04.648"/>
    </source>
</evidence>
<dbReference type="EnsemblPlants" id="evm.model.04.648">
    <property type="protein sequence ID" value="cds.evm.model.04.648"/>
    <property type="gene ID" value="evm.TU.04.648"/>
</dbReference>